<reference evidence="2 3" key="1">
    <citation type="submission" date="2019-07" db="EMBL/GenBank/DDBJ databases">
        <authorList>
            <person name="Li J."/>
        </authorList>
    </citation>
    <scope>NUCLEOTIDE SEQUENCE [LARGE SCALE GENOMIC DNA]</scope>
    <source>
        <strain evidence="2 3">TKL69</strain>
    </source>
</reference>
<evidence type="ECO:0000313" key="3">
    <source>
        <dbReference type="Proteomes" id="UP000315215"/>
    </source>
</evidence>
<dbReference type="EMBL" id="CP041666">
    <property type="protein sequence ID" value="QDP39688.1"/>
    <property type="molecule type" value="Genomic_DNA"/>
</dbReference>
<sequence>MLKLLRYILSALGFFLALYGLISNDFRIGPIMLLCLGLMFLVMGLEEFKKRKKAQGWLMVSIKGFRWI</sequence>
<feature type="transmembrane region" description="Helical" evidence="1">
    <location>
        <begin position="5"/>
        <end position="22"/>
    </location>
</feature>
<dbReference type="InterPro" id="IPR025018">
    <property type="entry name" value="DUF3953"/>
</dbReference>
<evidence type="ECO:0000313" key="2">
    <source>
        <dbReference type="EMBL" id="QDP39688.1"/>
    </source>
</evidence>
<dbReference type="OrthoDB" id="2456396at2"/>
<dbReference type="AlphaFoldDB" id="A0A516KE66"/>
<dbReference type="KEGG" id="aqt:FN924_05565"/>
<keyword evidence="1" id="KW-0472">Membrane</keyword>
<evidence type="ECO:0000256" key="1">
    <source>
        <dbReference type="SAM" id="Phobius"/>
    </source>
</evidence>
<keyword evidence="1" id="KW-1133">Transmembrane helix</keyword>
<keyword evidence="3" id="KW-1185">Reference proteome</keyword>
<protein>
    <submittedName>
        <fullName evidence="2">DUF3953 domain-containing protein</fullName>
    </submittedName>
</protein>
<organism evidence="2 3">
    <name type="scientific">Radiobacillus deserti</name>
    <dbReference type="NCBI Taxonomy" id="2594883"/>
    <lineage>
        <taxon>Bacteria</taxon>
        <taxon>Bacillati</taxon>
        <taxon>Bacillota</taxon>
        <taxon>Bacilli</taxon>
        <taxon>Bacillales</taxon>
        <taxon>Bacillaceae</taxon>
        <taxon>Radiobacillus</taxon>
    </lineage>
</organism>
<accession>A0A516KE66</accession>
<name>A0A516KE66_9BACI</name>
<feature type="transmembrane region" description="Helical" evidence="1">
    <location>
        <begin position="28"/>
        <end position="45"/>
    </location>
</feature>
<dbReference type="Pfam" id="PF13129">
    <property type="entry name" value="DUF3953"/>
    <property type="match status" value="1"/>
</dbReference>
<dbReference type="Proteomes" id="UP000315215">
    <property type="component" value="Chromosome"/>
</dbReference>
<keyword evidence="1" id="KW-0812">Transmembrane</keyword>
<gene>
    <name evidence="2" type="ORF">FN924_05565</name>
</gene>
<proteinExistence type="predicted"/>